<name>A0A4R6E188_SCAGO</name>
<feature type="region of interest" description="Disordered" evidence="1">
    <location>
        <begin position="48"/>
        <end position="68"/>
    </location>
</feature>
<dbReference type="NCBIfam" id="NF010288">
    <property type="entry name" value="PRK13728.1"/>
    <property type="match status" value="1"/>
</dbReference>
<evidence type="ECO:0000256" key="2">
    <source>
        <dbReference type="SAM" id="SignalP"/>
    </source>
</evidence>
<feature type="signal peptide" evidence="2">
    <location>
        <begin position="1"/>
        <end position="21"/>
    </location>
</feature>
<dbReference type="SUPFAM" id="SSF52833">
    <property type="entry name" value="Thioredoxin-like"/>
    <property type="match status" value="1"/>
</dbReference>
<accession>A0A4R6E188</accession>
<dbReference type="InterPro" id="IPR014109">
    <property type="entry name" value="Thiol-disulphide_isomerase_rbB"/>
</dbReference>
<keyword evidence="3" id="KW-0413">Isomerase</keyword>
<dbReference type="OrthoDB" id="5559625at2"/>
<dbReference type="Proteomes" id="UP000295530">
    <property type="component" value="Unassembled WGS sequence"/>
</dbReference>
<feature type="chain" id="PRO_5020605445" evidence="2">
    <location>
        <begin position="22"/>
        <end position="208"/>
    </location>
</feature>
<dbReference type="EMBL" id="SNVX01000018">
    <property type="protein sequence ID" value="TDN51486.1"/>
    <property type="molecule type" value="Genomic_DNA"/>
</dbReference>
<proteinExistence type="predicted"/>
<feature type="compositionally biased region" description="Low complexity" evidence="1">
    <location>
        <begin position="52"/>
        <end position="68"/>
    </location>
</feature>
<gene>
    <name evidence="3" type="ORF">EC847_11815</name>
</gene>
<dbReference type="NCBIfam" id="TIGR02738">
    <property type="entry name" value="TrbB"/>
    <property type="match status" value="1"/>
</dbReference>
<evidence type="ECO:0000313" key="4">
    <source>
        <dbReference type="Proteomes" id="UP000295530"/>
    </source>
</evidence>
<evidence type="ECO:0000256" key="1">
    <source>
        <dbReference type="SAM" id="MobiDB-lite"/>
    </source>
</evidence>
<keyword evidence="2" id="KW-0732">Signal</keyword>
<dbReference type="InterPro" id="IPR039555">
    <property type="entry name" value="TraF/TrbB"/>
</dbReference>
<dbReference type="Pfam" id="PF13728">
    <property type="entry name" value="TraF"/>
    <property type="match status" value="1"/>
</dbReference>
<keyword evidence="4" id="KW-1185">Reference proteome</keyword>
<sequence length="208" mass="22538">MINALRLMASLSLALTLHSYAGTLDEIRQLEAGKTAGASAPVAQQYLHPDADTPVTPDTATPGSTPAATPRWFHLSDGRRVNISDWKVVLFLQSSCQYCHRFDPVLQAFSQQTGLSVFPFSLDGKGDNTYPQVLPATPDVVVDFFKGGIPIATPTTFLTNIHTMETYPLLQGAVDGQALQARVDEVLRLALSRHQRQPVTGRVGKVAP</sequence>
<dbReference type="InterPro" id="IPR036249">
    <property type="entry name" value="Thioredoxin-like_sf"/>
</dbReference>
<dbReference type="GO" id="GO:0016853">
    <property type="term" value="F:isomerase activity"/>
    <property type="evidence" value="ECO:0007669"/>
    <property type="project" value="UniProtKB-KW"/>
</dbReference>
<comment type="caution">
    <text evidence="3">The sequence shown here is derived from an EMBL/GenBank/DDBJ whole genome shotgun (WGS) entry which is preliminary data.</text>
</comment>
<dbReference type="RefSeq" id="WP_133462087.1">
    <property type="nucleotide sequence ID" value="NZ_SNVX01000018.1"/>
</dbReference>
<dbReference type="AlphaFoldDB" id="A0A4R6E188"/>
<organism evidence="3 4">
    <name type="scientific">Scandinavium goeteborgense</name>
    <dbReference type="NCBI Taxonomy" id="1851514"/>
    <lineage>
        <taxon>Bacteria</taxon>
        <taxon>Pseudomonadati</taxon>
        <taxon>Pseudomonadota</taxon>
        <taxon>Gammaproteobacteria</taxon>
        <taxon>Enterobacterales</taxon>
        <taxon>Enterobacteriaceae</taxon>
        <taxon>Scandinavium</taxon>
    </lineage>
</organism>
<protein>
    <submittedName>
        <fullName evidence="3">Type-F conjugative transfer system pilin assembly thiol-disulfide isomerase TrbB</fullName>
    </submittedName>
</protein>
<reference evidence="3 4" key="1">
    <citation type="submission" date="2019-03" db="EMBL/GenBank/DDBJ databases">
        <title>Genomic analyses of the natural microbiome of Caenorhabditis elegans.</title>
        <authorList>
            <person name="Samuel B."/>
        </authorList>
    </citation>
    <scope>NUCLEOTIDE SEQUENCE [LARGE SCALE GENOMIC DNA]</scope>
    <source>
        <strain evidence="3 4">BIGb0156</strain>
    </source>
</reference>
<evidence type="ECO:0000313" key="3">
    <source>
        <dbReference type="EMBL" id="TDN51486.1"/>
    </source>
</evidence>